<comment type="caution">
    <text evidence="1">The sequence shown here is derived from an EMBL/GenBank/DDBJ whole genome shotgun (WGS) entry which is preliminary data.</text>
</comment>
<keyword evidence="2" id="KW-1185">Reference proteome</keyword>
<sequence>MRTRRPPFPLLRAWLSERAAAAVSSVYISQRCGPLELDATPNSARLTQHNSVYSTVLVPTRRRGKERSISSTL</sequence>
<organism evidence="1 2">
    <name type="scientific">Ameiurus melas</name>
    <name type="common">Black bullhead</name>
    <name type="synonym">Silurus melas</name>
    <dbReference type="NCBI Taxonomy" id="219545"/>
    <lineage>
        <taxon>Eukaryota</taxon>
        <taxon>Metazoa</taxon>
        <taxon>Chordata</taxon>
        <taxon>Craniata</taxon>
        <taxon>Vertebrata</taxon>
        <taxon>Euteleostomi</taxon>
        <taxon>Actinopterygii</taxon>
        <taxon>Neopterygii</taxon>
        <taxon>Teleostei</taxon>
        <taxon>Ostariophysi</taxon>
        <taxon>Siluriformes</taxon>
        <taxon>Ictaluridae</taxon>
        <taxon>Ameiurus</taxon>
    </lineage>
</organism>
<dbReference type="EMBL" id="JAAGNN010000026">
    <property type="protein sequence ID" value="KAF4071926.1"/>
    <property type="molecule type" value="Genomic_DNA"/>
</dbReference>
<evidence type="ECO:0000313" key="2">
    <source>
        <dbReference type="Proteomes" id="UP000593565"/>
    </source>
</evidence>
<gene>
    <name evidence="1" type="ORF">AMELA_G00268460</name>
</gene>
<reference evidence="1 2" key="1">
    <citation type="submission" date="2020-02" db="EMBL/GenBank/DDBJ databases">
        <title>A chromosome-scale genome assembly of the black bullhead catfish (Ameiurus melas).</title>
        <authorList>
            <person name="Wen M."/>
            <person name="Zham M."/>
            <person name="Cabau C."/>
            <person name="Klopp C."/>
            <person name="Donnadieu C."/>
            <person name="Roques C."/>
            <person name="Bouchez O."/>
            <person name="Lampietro C."/>
            <person name="Jouanno E."/>
            <person name="Herpin A."/>
            <person name="Louis A."/>
            <person name="Berthelot C."/>
            <person name="Parey E."/>
            <person name="Roest-Crollius H."/>
            <person name="Braasch I."/>
            <person name="Postlethwait J."/>
            <person name="Robinson-Rechavi M."/>
            <person name="Echchiki A."/>
            <person name="Begum T."/>
            <person name="Montfort J."/>
            <person name="Schartl M."/>
            <person name="Bobe J."/>
            <person name="Guiguen Y."/>
        </authorList>
    </citation>
    <scope>NUCLEOTIDE SEQUENCE [LARGE SCALE GENOMIC DNA]</scope>
    <source>
        <strain evidence="1">M_S1</strain>
        <tissue evidence="1">Blood</tissue>
    </source>
</reference>
<dbReference type="Proteomes" id="UP000593565">
    <property type="component" value="Unassembled WGS sequence"/>
</dbReference>
<proteinExistence type="predicted"/>
<accession>A0A7J5ZN80</accession>
<name>A0A7J5ZN80_AMEME</name>
<dbReference type="AlphaFoldDB" id="A0A7J5ZN80"/>
<evidence type="ECO:0000313" key="1">
    <source>
        <dbReference type="EMBL" id="KAF4071926.1"/>
    </source>
</evidence>
<protein>
    <submittedName>
        <fullName evidence="1">Uncharacterized protein</fullName>
    </submittedName>
</protein>